<evidence type="ECO:0000313" key="7">
    <source>
        <dbReference type="Proteomes" id="UP000006622"/>
    </source>
</evidence>
<dbReference type="RefSeq" id="WP_013897900.1">
    <property type="nucleotide sequence ID" value="NC_015676.1"/>
</dbReference>
<evidence type="ECO:0000313" key="6">
    <source>
        <dbReference type="EMBL" id="AEH60461.1"/>
    </source>
</evidence>
<dbReference type="STRING" id="679901.Mzhil_0594"/>
<dbReference type="Pfam" id="PF00588">
    <property type="entry name" value="SpoU_methylase"/>
    <property type="match status" value="1"/>
</dbReference>
<dbReference type="GO" id="GO:0005829">
    <property type="term" value="C:cytosol"/>
    <property type="evidence" value="ECO:0007669"/>
    <property type="project" value="TreeGrafter"/>
</dbReference>
<name>F7XQG0_METZD</name>
<dbReference type="InterPro" id="IPR029028">
    <property type="entry name" value="Alpha/beta_knot_MTases"/>
</dbReference>
<dbReference type="HOGENOM" id="CLU_056931_3_0_2"/>
<dbReference type="Gene3D" id="1.10.8.590">
    <property type="match status" value="1"/>
</dbReference>
<evidence type="ECO:0000256" key="3">
    <source>
        <dbReference type="ARBA" id="ARBA00022679"/>
    </source>
</evidence>
<dbReference type="Proteomes" id="UP000006622">
    <property type="component" value="Chromosome"/>
</dbReference>
<evidence type="ECO:0000256" key="1">
    <source>
        <dbReference type="ARBA" id="ARBA00007228"/>
    </source>
</evidence>
<accession>F7XQG0</accession>
<gene>
    <name evidence="6" type="ordered locus">Mzhil_0594</name>
</gene>
<keyword evidence="3 6" id="KW-0808">Transferase</keyword>
<dbReference type="GO" id="GO:0008173">
    <property type="term" value="F:RNA methyltransferase activity"/>
    <property type="evidence" value="ECO:0007669"/>
    <property type="project" value="InterPro"/>
</dbReference>
<organism evidence="6 7">
    <name type="scientific">Methanosalsum zhilinae (strain DSM 4017 / NBRC 107636 / OCM 62 / WeN5)</name>
    <name type="common">Methanohalophilus zhilinae</name>
    <dbReference type="NCBI Taxonomy" id="679901"/>
    <lineage>
        <taxon>Archaea</taxon>
        <taxon>Methanobacteriati</taxon>
        <taxon>Methanobacteriota</taxon>
        <taxon>Stenosarchaea group</taxon>
        <taxon>Methanomicrobia</taxon>
        <taxon>Methanosarcinales</taxon>
        <taxon>Methanosarcinaceae</taxon>
        <taxon>Methanosalsum</taxon>
    </lineage>
</organism>
<comment type="similarity">
    <text evidence="1">Belongs to the class IV-like SAM-binding methyltransferase superfamily. RNA methyltransferase TrmH family.</text>
</comment>
<dbReference type="SUPFAM" id="SSF75217">
    <property type="entry name" value="alpha/beta knot"/>
    <property type="match status" value="1"/>
</dbReference>
<sequence length="234" mass="26090">MSLNIRVILVEPLYEGNVGSVARAMKNFGFTDLAIVNPCKIGGNARAMASHAKDVLKNASTYTSLKDAIEDDVNIVIGTTGITGSKYNEHIRLPAFTPRQLKEKMNGVNAKIAILFGREDNGFTNDELKMCDIILSIPTSNDYPVMNLSHAVGVVLYEMSSIEAGDYPIAERFDQELLIDHIRNVLDNIDYPEHKLDKTLLMIRRICGRAKLTPREVQTLRGILRTIQYKLGLL</sequence>
<dbReference type="GO" id="GO:0003723">
    <property type="term" value="F:RNA binding"/>
    <property type="evidence" value="ECO:0007669"/>
    <property type="project" value="InterPro"/>
</dbReference>
<reference evidence="6 7" key="1">
    <citation type="submission" date="2010-07" db="EMBL/GenBank/DDBJ databases">
        <title>The complete genome of Methanosalsum zhilinae DSM 4017.</title>
        <authorList>
            <consortium name="US DOE Joint Genome Institute (JGI-PGF)"/>
            <person name="Lucas S."/>
            <person name="Copeland A."/>
            <person name="Lapidus A."/>
            <person name="Glavina del Rio T."/>
            <person name="Dalin E."/>
            <person name="Tice H."/>
            <person name="Bruce D."/>
            <person name="Goodwin L."/>
            <person name="Pitluck S."/>
            <person name="Kyrpides N."/>
            <person name="Mavromatis K."/>
            <person name="Ovchinnikova G."/>
            <person name="Daligault H."/>
            <person name="Detter J.C."/>
            <person name="Han C."/>
            <person name="Tapia R."/>
            <person name="Larimer F."/>
            <person name="Land M."/>
            <person name="Hauser L."/>
            <person name="Markowitz V."/>
            <person name="Cheng J.-F."/>
            <person name="Hugenholtz P."/>
            <person name="Woyke T."/>
            <person name="Wu D."/>
            <person name="Spring S."/>
            <person name="Schueler E."/>
            <person name="Brambilla E."/>
            <person name="Klenk H.-P."/>
            <person name="Eisen J.A."/>
        </authorList>
    </citation>
    <scope>NUCLEOTIDE SEQUENCE [LARGE SCALE GENOMIC DNA]</scope>
    <source>
        <strain evidence="7">DSM 4017 / NBRC 107636 / OCM 62 / WeN5</strain>
    </source>
</reference>
<keyword evidence="4" id="KW-0949">S-adenosyl-L-methionine</keyword>
<dbReference type="InterPro" id="IPR029026">
    <property type="entry name" value="tRNA_m1G_MTases_N"/>
</dbReference>
<dbReference type="AlphaFoldDB" id="F7XQG0"/>
<protein>
    <submittedName>
        <fullName evidence="6">RNA methyltransferase, TrmH family, group 1</fullName>
    </submittedName>
</protein>
<dbReference type="Gene3D" id="3.40.1280.10">
    <property type="match status" value="1"/>
</dbReference>
<dbReference type="PANTHER" id="PTHR42786:SF2">
    <property type="entry name" value="TRNA (CYTIDINE_URIDINE-2'-O-)-METHYLTRANSFERASE TRMJ"/>
    <property type="match status" value="1"/>
</dbReference>
<proteinExistence type="inferred from homology"/>
<dbReference type="InterPro" id="IPR004384">
    <property type="entry name" value="RNA_MeTrfase_TrmJ/LasT"/>
</dbReference>
<dbReference type="PANTHER" id="PTHR42786">
    <property type="entry name" value="TRNA/RRNA METHYLTRANSFERASE"/>
    <property type="match status" value="1"/>
</dbReference>
<dbReference type="GeneID" id="10822203"/>
<dbReference type="OrthoDB" id="372184at2157"/>
<dbReference type="NCBIfam" id="TIGR00050">
    <property type="entry name" value="rRNA_methyl_1"/>
    <property type="match status" value="1"/>
</dbReference>
<dbReference type="GO" id="GO:0002128">
    <property type="term" value="P:tRNA nucleoside ribose methylation"/>
    <property type="evidence" value="ECO:0007669"/>
    <property type="project" value="TreeGrafter"/>
</dbReference>
<keyword evidence="7" id="KW-1185">Reference proteome</keyword>
<dbReference type="CDD" id="cd18093">
    <property type="entry name" value="SpoU-like_TrmJ"/>
    <property type="match status" value="1"/>
</dbReference>
<dbReference type="PIRSF" id="PIRSF004808">
    <property type="entry name" value="LasT"/>
    <property type="match status" value="1"/>
</dbReference>
<evidence type="ECO:0000259" key="5">
    <source>
        <dbReference type="Pfam" id="PF00588"/>
    </source>
</evidence>
<evidence type="ECO:0000256" key="2">
    <source>
        <dbReference type="ARBA" id="ARBA00022603"/>
    </source>
</evidence>
<dbReference type="KEGG" id="mzh:Mzhil_0594"/>
<evidence type="ECO:0000256" key="4">
    <source>
        <dbReference type="ARBA" id="ARBA00022691"/>
    </source>
</evidence>
<dbReference type="EMBL" id="CP002101">
    <property type="protein sequence ID" value="AEH60461.1"/>
    <property type="molecule type" value="Genomic_DNA"/>
</dbReference>
<feature type="domain" description="tRNA/rRNA methyltransferase SpoU type" evidence="5">
    <location>
        <begin position="5"/>
        <end position="157"/>
    </location>
</feature>
<keyword evidence="2 6" id="KW-0489">Methyltransferase</keyword>
<dbReference type="InterPro" id="IPR001537">
    <property type="entry name" value="SpoU_MeTrfase"/>
</dbReference>